<dbReference type="SUPFAM" id="SSF52540">
    <property type="entry name" value="P-loop containing nucleoside triphosphate hydrolases"/>
    <property type="match status" value="1"/>
</dbReference>
<dbReference type="AlphaFoldDB" id="A0A067LTC9"/>
<dbReference type="HOGENOM" id="CLU_023805_6_2_1"/>
<evidence type="ECO:0000313" key="2">
    <source>
        <dbReference type="Proteomes" id="UP000027195"/>
    </source>
</evidence>
<keyword evidence="2" id="KW-1185">Reference proteome</keyword>
<sequence>MAEVKPPERFRILIIGRANAGKTSILRAVCGVEEEPKVYDQHGFEIVPEGVLEANNVDETHSLEARNAEDIFEAHHPGDDEPDQITSTSTRSGFRSTLRSIRAYIMCRDSNILASHQREVLDSAPSPRREPESILSPTSLRGEHRIDYELRFPSNPGFAFHDSRGFESGATKELELVRNFIKEKASLGSMRNQLHAIWYCFPADSNRLMTAAEQEFFDKIDTGSVPVIAIVTKFDALDADACSALCGPNLPFEVAKERAPQHATERFNRERLPLIKGLAHPPKAVVCLRNMHDRKSPAVIQKAASELIKSTESALNSDALKMLLIQAQHVNLELCMTGAVDHVGIKEAAQMVEAGADTLSQLQEGLVVKIFRWFPTIWQDFARAFINALTPLLSSLAAMTAPLQVLFVGITAVIIAADSFWLSPGNPDGQLVTISLAKYFESSRADHVRVAILEALHKVGGSYDHLDVAALQKIALNNHTASARPGPIAMSSHLT</sequence>
<dbReference type="OrthoDB" id="59699at2759"/>
<dbReference type="InterPro" id="IPR027417">
    <property type="entry name" value="P-loop_NTPase"/>
</dbReference>
<proteinExistence type="predicted"/>
<name>A0A067LTC9_BOTB1</name>
<accession>A0A067LTC9</accession>
<evidence type="ECO:0000313" key="1">
    <source>
        <dbReference type="EMBL" id="KDQ06548.1"/>
    </source>
</evidence>
<dbReference type="EMBL" id="KL198131">
    <property type="protein sequence ID" value="KDQ06548.1"/>
    <property type="molecule type" value="Genomic_DNA"/>
</dbReference>
<dbReference type="Gene3D" id="3.40.50.300">
    <property type="entry name" value="P-loop containing nucleotide triphosphate hydrolases"/>
    <property type="match status" value="1"/>
</dbReference>
<evidence type="ECO:0008006" key="3">
    <source>
        <dbReference type="Google" id="ProtNLM"/>
    </source>
</evidence>
<gene>
    <name evidence="1" type="ORF">BOTBODRAFT_39518</name>
</gene>
<dbReference type="STRING" id="930990.A0A067LTC9"/>
<protein>
    <recommendedName>
        <fullName evidence="3">G domain-containing protein</fullName>
    </recommendedName>
</protein>
<dbReference type="Proteomes" id="UP000027195">
    <property type="component" value="Unassembled WGS sequence"/>
</dbReference>
<dbReference type="InParanoid" id="A0A067LTC9"/>
<reference evidence="2" key="1">
    <citation type="journal article" date="2014" name="Proc. Natl. Acad. Sci. U.S.A.">
        <title>Extensive sampling of basidiomycete genomes demonstrates inadequacy of the white-rot/brown-rot paradigm for wood decay fungi.</title>
        <authorList>
            <person name="Riley R."/>
            <person name="Salamov A.A."/>
            <person name="Brown D.W."/>
            <person name="Nagy L.G."/>
            <person name="Floudas D."/>
            <person name="Held B.W."/>
            <person name="Levasseur A."/>
            <person name="Lombard V."/>
            <person name="Morin E."/>
            <person name="Otillar R."/>
            <person name="Lindquist E.A."/>
            <person name="Sun H."/>
            <person name="LaButti K.M."/>
            <person name="Schmutz J."/>
            <person name="Jabbour D."/>
            <person name="Luo H."/>
            <person name="Baker S.E."/>
            <person name="Pisabarro A.G."/>
            <person name="Walton J.D."/>
            <person name="Blanchette R.A."/>
            <person name="Henrissat B."/>
            <person name="Martin F."/>
            <person name="Cullen D."/>
            <person name="Hibbett D.S."/>
            <person name="Grigoriev I.V."/>
        </authorList>
    </citation>
    <scope>NUCLEOTIDE SEQUENCE [LARGE SCALE GENOMIC DNA]</scope>
    <source>
        <strain evidence="2">FD-172 SS1</strain>
    </source>
</reference>
<organism evidence="1 2">
    <name type="scientific">Botryobasidium botryosum (strain FD-172 SS1)</name>
    <dbReference type="NCBI Taxonomy" id="930990"/>
    <lineage>
        <taxon>Eukaryota</taxon>
        <taxon>Fungi</taxon>
        <taxon>Dikarya</taxon>
        <taxon>Basidiomycota</taxon>
        <taxon>Agaricomycotina</taxon>
        <taxon>Agaricomycetes</taxon>
        <taxon>Cantharellales</taxon>
        <taxon>Botryobasidiaceae</taxon>
        <taxon>Botryobasidium</taxon>
    </lineage>
</organism>